<dbReference type="RefSeq" id="WP_084047683.1">
    <property type="nucleotide sequence ID" value="NZ_FWWU01000008.1"/>
</dbReference>
<accession>A0A1W1UZE7</accession>
<evidence type="ECO:0000313" key="2">
    <source>
        <dbReference type="EMBL" id="SMB86449.1"/>
    </source>
</evidence>
<dbReference type="InterPro" id="IPR041535">
    <property type="entry name" value="VbhA"/>
</dbReference>
<organism evidence="2 3">
    <name type="scientific">Deinococcus hopiensis KR-140</name>
    <dbReference type="NCBI Taxonomy" id="695939"/>
    <lineage>
        <taxon>Bacteria</taxon>
        <taxon>Thermotogati</taxon>
        <taxon>Deinococcota</taxon>
        <taxon>Deinococci</taxon>
        <taxon>Deinococcales</taxon>
        <taxon>Deinococcaceae</taxon>
        <taxon>Deinococcus</taxon>
    </lineage>
</organism>
<protein>
    <recommendedName>
        <fullName evidence="1">Antitoxin VbhA domain-containing protein</fullName>
    </recommendedName>
</protein>
<dbReference type="InterPro" id="IPR033788">
    <property type="entry name" value="VbhA-like"/>
</dbReference>
<dbReference type="Pfam" id="PF18495">
    <property type="entry name" value="VbhA"/>
    <property type="match status" value="1"/>
</dbReference>
<dbReference type="EMBL" id="FWWU01000008">
    <property type="protein sequence ID" value="SMB86449.1"/>
    <property type="molecule type" value="Genomic_DNA"/>
</dbReference>
<evidence type="ECO:0000259" key="1">
    <source>
        <dbReference type="Pfam" id="PF18495"/>
    </source>
</evidence>
<feature type="domain" description="Antitoxin VbhA" evidence="1">
    <location>
        <begin position="25"/>
        <end position="70"/>
    </location>
</feature>
<reference evidence="2 3" key="1">
    <citation type="submission" date="2017-04" db="EMBL/GenBank/DDBJ databases">
        <authorList>
            <person name="Afonso C.L."/>
            <person name="Miller P.J."/>
            <person name="Scott M.A."/>
            <person name="Spackman E."/>
            <person name="Goraichik I."/>
            <person name="Dimitrov K.M."/>
            <person name="Suarez D.L."/>
            <person name="Swayne D.E."/>
        </authorList>
    </citation>
    <scope>NUCLEOTIDE SEQUENCE [LARGE SCALE GENOMIC DNA]</scope>
    <source>
        <strain evidence="2 3">KR-140</strain>
    </source>
</reference>
<dbReference type="AlphaFoldDB" id="A0A1W1UZE7"/>
<dbReference type="STRING" id="695939.SAMN00790413_03817"/>
<dbReference type="Proteomes" id="UP000192582">
    <property type="component" value="Unassembled WGS sequence"/>
</dbReference>
<evidence type="ECO:0000313" key="3">
    <source>
        <dbReference type="Proteomes" id="UP000192582"/>
    </source>
</evidence>
<dbReference type="OrthoDB" id="9877736at2"/>
<keyword evidence="3" id="KW-1185">Reference proteome</keyword>
<dbReference type="CDD" id="cd11586">
    <property type="entry name" value="VbhA_like"/>
    <property type="match status" value="1"/>
</dbReference>
<name>A0A1W1UZE7_9DEIO</name>
<proteinExistence type="predicted"/>
<sequence length="74" mass="8543">MTTMEEHIRAAREAAMQEHEATEKRRKIVRSVAHSSAMEGLPLDAETLRLLDQYADGTMTTEQLREIVLAQYRR</sequence>
<dbReference type="Gene3D" id="1.10.8.1050">
    <property type="entry name" value="Antitoxin VbhA-like"/>
    <property type="match status" value="1"/>
</dbReference>
<gene>
    <name evidence="2" type="ORF">SAMN00790413_03817</name>
</gene>
<dbReference type="InterPro" id="IPR043038">
    <property type="entry name" value="VbhA_sf"/>
</dbReference>